<dbReference type="Proteomes" id="UP000318578">
    <property type="component" value="Unassembled WGS sequence"/>
</dbReference>
<accession>A0A557ZX79</accession>
<protein>
    <submittedName>
        <fullName evidence="3">Transcriptional regulator</fullName>
    </submittedName>
</protein>
<evidence type="ECO:0000313" key="3">
    <source>
        <dbReference type="EMBL" id="TVT16606.1"/>
    </source>
</evidence>
<feature type="region of interest" description="Disordered" evidence="1">
    <location>
        <begin position="225"/>
        <end position="263"/>
    </location>
</feature>
<evidence type="ECO:0000313" key="4">
    <source>
        <dbReference type="Proteomes" id="UP000318578"/>
    </source>
</evidence>
<dbReference type="InterPro" id="IPR036086">
    <property type="entry name" value="ParB/Sulfiredoxin_sf"/>
</dbReference>
<keyword evidence="4" id="KW-1185">Reference proteome</keyword>
<proteinExistence type="predicted"/>
<gene>
    <name evidence="3" type="ORF">FNH06_34405</name>
</gene>
<dbReference type="AlphaFoldDB" id="A0A557ZX79"/>
<sequence>MADLVGVDASSRQEQQPRAANGAPEPVTVPIASLRAGDSPRLTGTSEAHVARLAETETPLPPILVDRRTKCVVDGMHRLLAASRQGRETIEVVFFHGSEQDLFLRAVQENVQHGLPLSQVERQAAARRLIQTHPHLSDRALAHSAGIAAKTVAAIRRNLGENIGTAPVRVGSDGRTRPLDAGEGRLRAAELLLRQPHISLRDIAKAAGISPATVLDVRQRIERGDAPVPEKAATARRPAVRRNREKRAAEAATPRPGPGAPYGPEVALNVLRRDPSLRNTEHGRAILRLLHLNAAASARLPDLVGAMPPHCVTAVVRLALGYAEMWTGIARRLDSLA</sequence>
<feature type="region of interest" description="Disordered" evidence="1">
    <location>
        <begin position="1"/>
        <end position="28"/>
    </location>
</feature>
<dbReference type="EMBL" id="VJZA01000100">
    <property type="protein sequence ID" value="TVT16606.1"/>
    <property type="molecule type" value="Genomic_DNA"/>
</dbReference>
<comment type="caution">
    <text evidence="3">The sequence shown here is derived from an EMBL/GenBank/DDBJ whole genome shotgun (WGS) entry which is preliminary data.</text>
</comment>
<feature type="domain" description="ParB-like N-terminal" evidence="2">
    <location>
        <begin position="27"/>
        <end position="111"/>
    </location>
</feature>
<evidence type="ECO:0000256" key="1">
    <source>
        <dbReference type="SAM" id="MobiDB-lite"/>
    </source>
</evidence>
<dbReference type="OrthoDB" id="3701787at2"/>
<dbReference type="Gene3D" id="3.90.1530.10">
    <property type="entry name" value="Conserved hypothetical protein from pyrococcus furiosus pfu- 392566-001, ParB domain"/>
    <property type="match status" value="1"/>
</dbReference>
<organism evidence="3 4">
    <name type="scientific">Amycolatopsis acidiphila</name>
    <dbReference type="NCBI Taxonomy" id="715473"/>
    <lineage>
        <taxon>Bacteria</taxon>
        <taxon>Bacillati</taxon>
        <taxon>Actinomycetota</taxon>
        <taxon>Actinomycetes</taxon>
        <taxon>Pseudonocardiales</taxon>
        <taxon>Pseudonocardiaceae</taxon>
        <taxon>Amycolatopsis</taxon>
    </lineage>
</organism>
<name>A0A557ZX79_9PSEU</name>
<evidence type="ECO:0000259" key="2">
    <source>
        <dbReference type="SMART" id="SM00470"/>
    </source>
</evidence>
<dbReference type="SUPFAM" id="SSF110849">
    <property type="entry name" value="ParB/Sulfiredoxin"/>
    <property type="match status" value="1"/>
</dbReference>
<dbReference type="SMART" id="SM00470">
    <property type="entry name" value="ParB"/>
    <property type="match status" value="1"/>
</dbReference>
<reference evidence="3 4" key="1">
    <citation type="submission" date="2019-07" db="EMBL/GenBank/DDBJ databases">
        <title>New species of Amycolatopsis and Streptomyces.</title>
        <authorList>
            <person name="Duangmal K."/>
            <person name="Teo W.F.A."/>
            <person name="Lipun K."/>
        </authorList>
    </citation>
    <scope>NUCLEOTIDE SEQUENCE [LARGE SCALE GENOMIC DNA]</scope>
    <source>
        <strain evidence="3 4">JCM 30562</strain>
    </source>
</reference>
<dbReference type="InterPro" id="IPR003115">
    <property type="entry name" value="ParB_N"/>
</dbReference>